<evidence type="ECO:0000259" key="2">
    <source>
        <dbReference type="Pfam" id="PF06580"/>
    </source>
</evidence>
<proteinExistence type="predicted"/>
<dbReference type="PANTHER" id="PTHR34220">
    <property type="entry name" value="SENSOR HISTIDINE KINASE YPDA"/>
    <property type="match status" value="1"/>
</dbReference>
<evidence type="ECO:0000256" key="1">
    <source>
        <dbReference type="SAM" id="Phobius"/>
    </source>
</evidence>
<dbReference type="Proteomes" id="UP000192746">
    <property type="component" value="Unassembled WGS sequence"/>
</dbReference>
<feature type="transmembrane region" description="Helical" evidence="1">
    <location>
        <begin position="12"/>
        <end position="33"/>
    </location>
</feature>
<gene>
    <name evidence="3" type="ORF">IIF7_03681</name>
</gene>
<keyword evidence="3" id="KW-0808">Transferase</keyword>
<feature type="domain" description="Signal transduction histidine kinase internal region" evidence="2">
    <location>
        <begin position="162"/>
        <end position="238"/>
    </location>
</feature>
<organism evidence="3 4">
    <name type="scientific">Zunongwangia atlantica 22II14-10F7</name>
    <dbReference type="NCBI Taxonomy" id="1185767"/>
    <lineage>
        <taxon>Bacteria</taxon>
        <taxon>Pseudomonadati</taxon>
        <taxon>Bacteroidota</taxon>
        <taxon>Flavobacteriia</taxon>
        <taxon>Flavobacteriales</taxon>
        <taxon>Flavobacteriaceae</taxon>
        <taxon>Zunongwangia</taxon>
    </lineage>
</organism>
<protein>
    <submittedName>
        <fullName evidence="3">Two-component system-sensor histidine kinase</fullName>
    </submittedName>
</protein>
<keyword evidence="1" id="KW-0812">Transmembrane</keyword>
<evidence type="ECO:0000313" key="4">
    <source>
        <dbReference type="Proteomes" id="UP000192746"/>
    </source>
</evidence>
<dbReference type="GO" id="GO:0000155">
    <property type="term" value="F:phosphorelay sensor kinase activity"/>
    <property type="evidence" value="ECO:0007669"/>
    <property type="project" value="InterPro"/>
</dbReference>
<comment type="caution">
    <text evidence="3">The sequence shown here is derived from an EMBL/GenBank/DDBJ whole genome shotgun (WGS) entry which is preliminary data.</text>
</comment>
<evidence type="ECO:0000313" key="3">
    <source>
        <dbReference type="EMBL" id="ORL47086.1"/>
    </source>
</evidence>
<sequence length="348" mass="40658">MGTFTLERKRKIVIHISVWITFIIFNILQGVLNRGTVEFHSLLVLSFNIFIFYFNYGILVPKLLLKEKTFFYVISVIGLAFLVFAISHYSMTEPPRMQHEFGDAGQGNMPPPPDNGPRFFFFLPVIIHLAFIMAGTAIKVYEAWIRNERNRKEIESQKAKTELHYLKNQLNPHFLFNSLNSIYSLTSKKSNDAPEAVITLSELMRYMLFQADQEFVLLKDEVEYIQNYLRLQRLRIANNENVKLNIRGELNQQKIRPLLLISFIENAFKYGTDFKGNTLVKIEIEIVQNELQFKCENIVGRKKKANETFGIGLKNTKEQLNLLYPNKYSLKIEDDSDYFSVFLKLKLN</sequence>
<keyword evidence="1" id="KW-0472">Membrane</keyword>
<dbReference type="InterPro" id="IPR050640">
    <property type="entry name" value="Bact_2-comp_sensor_kinase"/>
</dbReference>
<dbReference type="InterPro" id="IPR010559">
    <property type="entry name" value="Sig_transdc_His_kin_internal"/>
</dbReference>
<dbReference type="OrthoDB" id="9809908at2"/>
<accession>A0A1Y1T7R0</accession>
<feature type="transmembrane region" description="Helical" evidence="1">
    <location>
        <begin position="70"/>
        <end position="91"/>
    </location>
</feature>
<dbReference type="RefSeq" id="WP_084840316.1">
    <property type="nucleotide sequence ID" value="NZ_ARYN01000002.1"/>
</dbReference>
<keyword evidence="3" id="KW-0418">Kinase</keyword>
<keyword evidence="1" id="KW-1133">Transmembrane helix</keyword>
<dbReference type="AlphaFoldDB" id="A0A1Y1T7R0"/>
<dbReference type="STRING" id="1185767.IIF7_03681"/>
<dbReference type="EMBL" id="ARYN01000002">
    <property type="protein sequence ID" value="ORL47086.1"/>
    <property type="molecule type" value="Genomic_DNA"/>
</dbReference>
<dbReference type="GO" id="GO:0016020">
    <property type="term" value="C:membrane"/>
    <property type="evidence" value="ECO:0007669"/>
    <property type="project" value="InterPro"/>
</dbReference>
<dbReference type="PANTHER" id="PTHR34220:SF7">
    <property type="entry name" value="SENSOR HISTIDINE KINASE YPDA"/>
    <property type="match status" value="1"/>
</dbReference>
<keyword evidence="4" id="KW-1185">Reference proteome</keyword>
<dbReference type="Pfam" id="PF06580">
    <property type="entry name" value="His_kinase"/>
    <property type="match status" value="1"/>
</dbReference>
<reference evidence="3 4" key="1">
    <citation type="submission" date="2013-04" db="EMBL/GenBank/DDBJ databases">
        <title>Zunongwangia sp. 22II14-10F7 Genome Sequencing.</title>
        <authorList>
            <person name="Lai Q."/>
            <person name="Shao Z."/>
        </authorList>
    </citation>
    <scope>NUCLEOTIDE SEQUENCE [LARGE SCALE GENOMIC DNA]</scope>
    <source>
        <strain evidence="3 4">22II14-10F7</strain>
    </source>
</reference>
<feature type="transmembrane region" description="Helical" evidence="1">
    <location>
        <begin position="39"/>
        <end position="58"/>
    </location>
</feature>
<name>A0A1Y1T7R0_9FLAO</name>
<feature type="transmembrane region" description="Helical" evidence="1">
    <location>
        <begin position="119"/>
        <end position="141"/>
    </location>
</feature>